<dbReference type="PANTHER" id="PTHR36302:SF1">
    <property type="entry name" value="COPPER CHAPERONE PCU(A)C"/>
    <property type="match status" value="1"/>
</dbReference>
<comment type="caution">
    <text evidence="2">The sequence shown here is derived from an EMBL/GenBank/DDBJ whole genome shotgun (WGS) entry which is preliminary data.</text>
</comment>
<name>A0A552WZG1_9GAMM</name>
<dbReference type="Gene3D" id="2.60.40.1890">
    <property type="entry name" value="PCu(A)C copper chaperone"/>
    <property type="match status" value="1"/>
</dbReference>
<sequence>MVMKWCVVLLTGLLSFTAFAAELNVDADDLWLRQSIPGQSNGAGFGIITNNGSQDVLLIGGTIAIAEDVEIHRHVREGEQMRMEAMDALTIPAGQSLELQPGGYHLMLMALSEPLAVGDQHELTLVFSDGATLKVKIPVKELVQRQESSHHRNH</sequence>
<dbReference type="InterPro" id="IPR007410">
    <property type="entry name" value="LpqE-like"/>
</dbReference>
<keyword evidence="3" id="KW-1185">Reference proteome</keyword>
<feature type="chain" id="PRO_5021760359" evidence="1">
    <location>
        <begin position="21"/>
        <end position="154"/>
    </location>
</feature>
<dbReference type="Pfam" id="PF04314">
    <property type="entry name" value="PCuAC"/>
    <property type="match status" value="1"/>
</dbReference>
<dbReference type="InterPro" id="IPR036182">
    <property type="entry name" value="PCuAC_sf"/>
</dbReference>
<reference evidence="2 3" key="1">
    <citation type="submission" date="2019-07" db="EMBL/GenBank/DDBJ databases">
        <authorList>
            <person name="Yang M."/>
            <person name="Zhao D."/>
            <person name="Xiang H."/>
        </authorList>
    </citation>
    <scope>NUCLEOTIDE SEQUENCE [LARGE SCALE GENOMIC DNA]</scope>
    <source>
        <strain evidence="2 3">IM1326</strain>
    </source>
</reference>
<dbReference type="EMBL" id="VJWL01000004">
    <property type="protein sequence ID" value="TRW48187.1"/>
    <property type="molecule type" value="Genomic_DNA"/>
</dbReference>
<dbReference type="OrthoDB" id="9796962at2"/>
<dbReference type="PANTHER" id="PTHR36302">
    <property type="entry name" value="BLR7088 PROTEIN"/>
    <property type="match status" value="1"/>
</dbReference>
<feature type="signal peptide" evidence="1">
    <location>
        <begin position="1"/>
        <end position="20"/>
    </location>
</feature>
<dbReference type="InterPro" id="IPR058248">
    <property type="entry name" value="Lxx211020-like"/>
</dbReference>
<protein>
    <submittedName>
        <fullName evidence="2">Copper chaperone PCu(A)C</fullName>
    </submittedName>
</protein>
<dbReference type="SUPFAM" id="SSF110087">
    <property type="entry name" value="DR1885-like metal-binding protein"/>
    <property type="match status" value="1"/>
</dbReference>
<dbReference type="Proteomes" id="UP000320359">
    <property type="component" value="Unassembled WGS sequence"/>
</dbReference>
<gene>
    <name evidence="2" type="ORF">FM042_11065</name>
</gene>
<evidence type="ECO:0000313" key="2">
    <source>
        <dbReference type="EMBL" id="TRW48187.1"/>
    </source>
</evidence>
<proteinExistence type="predicted"/>
<keyword evidence="1" id="KW-0732">Signal</keyword>
<dbReference type="AlphaFoldDB" id="A0A552WZG1"/>
<evidence type="ECO:0000256" key="1">
    <source>
        <dbReference type="SAM" id="SignalP"/>
    </source>
</evidence>
<organism evidence="2 3">
    <name type="scientific">Aliidiomarina halalkaliphila</name>
    <dbReference type="NCBI Taxonomy" id="2593535"/>
    <lineage>
        <taxon>Bacteria</taxon>
        <taxon>Pseudomonadati</taxon>
        <taxon>Pseudomonadota</taxon>
        <taxon>Gammaproteobacteria</taxon>
        <taxon>Alteromonadales</taxon>
        <taxon>Idiomarinaceae</taxon>
        <taxon>Aliidiomarina</taxon>
    </lineage>
</organism>
<evidence type="ECO:0000313" key="3">
    <source>
        <dbReference type="Proteomes" id="UP000320359"/>
    </source>
</evidence>
<accession>A0A552WZG1</accession>